<sequence>MVTRCPLRSAFDTTKTVRPIMWPRASATTRSQTGCTAASISGPGLGS</sequence>
<evidence type="ECO:0000256" key="1">
    <source>
        <dbReference type="SAM" id="MobiDB-lite"/>
    </source>
</evidence>
<protein>
    <submittedName>
        <fullName evidence="2">Uncharacterized protein</fullName>
    </submittedName>
</protein>
<organism evidence="2">
    <name type="scientific">Arundo donax</name>
    <name type="common">Giant reed</name>
    <name type="synonym">Donax arundinaceus</name>
    <dbReference type="NCBI Taxonomy" id="35708"/>
    <lineage>
        <taxon>Eukaryota</taxon>
        <taxon>Viridiplantae</taxon>
        <taxon>Streptophyta</taxon>
        <taxon>Embryophyta</taxon>
        <taxon>Tracheophyta</taxon>
        <taxon>Spermatophyta</taxon>
        <taxon>Magnoliopsida</taxon>
        <taxon>Liliopsida</taxon>
        <taxon>Poales</taxon>
        <taxon>Poaceae</taxon>
        <taxon>PACMAD clade</taxon>
        <taxon>Arundinoideae</taxon>
        <taxon>Arundineae</taxon>
        <taxon>Arundo</taxon>
    </lineage>
</organism>
<feature type="region of interest" description="Disordered" evidence="1">
    <location>
        <begin position="26"/>
        <end position="47"/>
    </location>
</feature>
<name>A0A0A9GUC6_ARUDO</name>
<evidence type="ECO:0000313" key="2">
    <source>
        <dbReference type="EMBL" id="JAE28147.1"/>
    </source>
</evidence>
<feature type="compositionally biased region" description="Polar residues" evidence="1">
    <location>
        <begin position="26"/>
        <end position="39"/>
    </location>
</feature>
<accession>A0A0A9GUC6</accession>
<dbReference type="EMBL" id="GBRH01169749">
    <property type="protein sequence ID" value="JAE28147.1"/>
    <property type="molecule type" value="Transcribed_RNA"/>
</dbReference>
<proteinExistence type="predicted"/>
<reference evidence="2" key="2">
    <citation type="journal article" date="2015" name="Data Brief">
        <title>Shoot transcriptome of the giant reed, Arundo donax.</title>
        <authorList>
            <person name="Barrero R.A."/>
            <person name="Guerrero F.D."/>
            <person name="Moolhuijzen P."/>
            <person name="Goolsby J.A."/>
            <person name="Tidwell J."/>
            <person name="Bellgard S.E."/>
            <person name="Bellgard M.I."/>
        </authorList>
    </citation>
    <scope>NUCLEOTIDE SEQUENCE</scope>
    <source>
        <tissue evidence="2">Shoot tissue taken approximately 20 cm above the soil surface</tissue>
    </source>
</reference>
<dbReference type="AlphaFoldDB" id="A0A0A9GUC6"/>
<reference evidence="2" key="1">
    <citation type="submission" date="2014-09" db="EMBL/GenBank/DDBJ databases">
        <authorList>
            <person name="Magalhaes I.L.F."/>
            <person name="Oliveira U."/>
            <person name="Santos F.R."/>
            <person name="Vidigal T.H.D.A."/>
            <person name="Brescovit A.D."/>
            <person name="Santos A.J."/>
        </authorList>
    </citation>
    <scope>NUCLEOTIDE SEQUENCE</scope>
    <source>
        <tissue evidence="2">Shoot tissue taken approximately 20 cm above the soil surface</tissue>
    </source>
</reference>